<organism evidence="1 2">
    <name type="scientific">Pseudoxanthomonas wuyuanensis</name>
    <dbReference type="NCBI Taxonomy" id="1073196"/>
    <lineage>
        <taxon>Bacteria</taxon>
        <taxon>Pseudomonadati</taxon>
        <taxon>Pseudomonadota</taxon>
        <taxon>Gammaproteobacteria</taxon>
        <taxon>Lysobacterales</taxon>
        <taxon>Lysobacteraceae</taxon>
        <taxon>Pseudoxanthomonas</taxon>
    </lineage>
</organism>
<dbReference type="AlphaFoldDB" id="A0A286CW38"/>
<protein>
    <submittedName>
        <fullName evidence="1">Phytoene/squalene synthetase</fullName>
    </submittedName>
</protein>
<dbReference type="RefSeq" id="WP_097120030.1">
    <property type="nucleotide sequence ID" value="NZ_OCND01000001.1"/>
</dbReference>
<gene>
    <name evidence="1" type="ORF">SAMN06296416_101218</name>
</gene>
<proteinExistence type="predicted"/>
<accession>A0A286CW38</accession>
<sequence>MSDSTALDSFLDKWRARWPEWQVAETFVPAPRRRLAVAWFALLQEFEDAMNIAGDPLPADAKLGWWGEELRDWSRQRSRHPLGRVLEPCPAPWEALAGALPALAAARAPVDDIGEAFSRLRDYAQAVAAVEASLFDAATAGQAANAIAAQTLAARLAEAGPAALAGSGNAGDDGDRGMLQVGEALLKQWPLPRQAPRERRIWAALARQRLQRRVGAGQPVAAAAPLRLLLTAWWAARG</sequence>
<reference evidence="1 2" key="1">
    <citation type="submission" date="2017-09" db="EMBL/GenBank/DDBJ databases">
        <authorList>
            <person name="Ehlers B."/>
            <person name="Leendertz F.H."/>
        </authorList>
    </citation>
    <scope>NUCLEOTIDE SEQUENCE [LARGE SCALE GENOMIC DNA]</scope>
    <source>
        <strain evidence="1 2">CGMCC 1.10978</strain>
    </source>
</reference>
<name>A0A286CW38_9GAMM</name>
<evidence type="ECO:0000313" key="1">
    <source>
        <dbReference type="EMBL" id="SOD50621.1"/>
    </source>
</evidence>
<dbReference type="Proteomes" id="UP000219374">
    <property type="component" value="Unassembled WGS sequence"/>
</dbReference>
<dbReference type="OrthoDB" id="5959054at2"/>
<dbReference type="EMBL" id="OCND01000001">
    <property type="protein sequence ID" value="SOD50621.1"/>
    <property type="molecule type" value="Genomic_DNA"/>
</dbReference>
<evidence type="ECO:0000313" key="2">
    <source>
        <dbReference type="Proteomes" id="UP000219374"/>
    </source>
</evidence>
<keyword evidence="2" id="KW-1185">Reference proteome</keyword>